<organism evidence="2 3">
    <name type="scientific">Nothophoma quercina</name>
    <dbReference type="NCBI Taxonomy" id="749835"/>
    <lineage>
        <taxon>Eukaryota</taxon>
        <taxon>Fungi</taxon>
        <taxon>Dikarya</taxon>
        <taxon>Ascomycota</taxon>
        <taxon>Pezizomycotina</taxon>
        <taxon>Dothideomycetes</taxon>
        <taxon>Pleosporomycetidae</taxon>
        <taxon>Pleosporales</taxon>
        <taxon>Pleosporineae</taxon>
        <taxon>Didymellaceae</taxon>
        <taxon>Nothophoma</taxon>
    </lineage>
</organism>
<dbReference type="InterPro" id="IPR052895">
    <property type="entry name" value="HetReg/Transcr_Mod"/>
</dbReference>
<name>A0ABR3QK33_9PLEO</name>
<feature type="domain" description="Heterokaryon incompatibility" evidence="1">
    <location>
        <begin position="51"/>
        <end position="196"/>
    </location>
</feature>
<dbReference type="PANTHER" id="PTHR24148">
    <property type="entry name" value="ANKYRIN REPEAT DOMAIN-CONTAINING PROTEIN 39 HOMOLOG-RELATED"/>
    <property type="match status" value="1"/>
</dbReference>
<dbReference type="Proteomes" id="UP001521222">
    <property type="component" value="Unassembled WGS sequence"/>
</dbReference>
<evidence type="ECO:0000259" key="1">
    <source>
        <dbReference type="Pfam" id="PF06985"/>
    </source>
</evidence>
<dbReference type="Pfam" id="PF06985">
    <property type="entry name" value="HET"/>
    <property type="match status" value="1"/>
</dbReference>
<comment type="caution">
    <text evidence="2">The sequence shown here is derived from an EMBL/GenBank/DDBJ whole genome shotgun (WGS) entry which is preliminary data.</text>
</comment>
<sequence>MAESHPTKRHLTPYDTAPLGPSEIRLLSVSLESPDLRLQTERQHIDSEAHFDAISYVWGSASASARVICNDAKLEVTPTALEMLKYLPFHRPHPSRLIWIDAICINQRDAQEKAEQIPLMSRIYSRAKSVVIWLPSWTPELKDFMDGFLGVFDSLRSAVEDKGSRVAWPSAEDPFWAGLVHLLSSEWFNRLWTFQEGILSKEAILLCRNTWIDLDKLLDFVYWASFYTEGIPYNGQVAFNLARQGCWAIRLYRYESTKGRKLKASEIPALLQKTRRRRDKEEVDRMWAISGLFSSELRDQLAHLVNYSNGARERWWLTFIASMKIVLDRSDELFLLDIPRSLPLQNTRFPSWCPDFQGRGAYKQVISASWHDGRRRVHLIMRTLLNDEIESEIIASKDAVRNHFRSHFVTDADDYLRTRGFQIDTVAEVVQNSTLLGAFDYVEGFGLVDKDSHDKQFAALEWISKSLDLARRVHPESDSADRAAYIPPEFLMSFWTDHRINEHVETAYRDAMAGLKSNKNYLSGSVEPDRDVRAQFTCTRFWRLFGHVFISTESGRFGLATPGCKPGDRVCVFYGGESLYIVRPHANGIDAMSGVALTEFVGTAYIPHLMDQHRADWARIGPDETYVLA</sequence>
<accession>A0ABR3QK33</accession>
<dbReference type="EMBL" id="JAKIXB020000046">
    <property type="protein sequence ID" value="KAL1592501.1"/>
    <property type="molecule type" value="Genomic_DNA"/>
</dbReference>
<evidence type="ECO:0000313" key="3">
    <source>
        <dbReference type="Proteomes" id="UP001521222"/>
    </source>
</evidence>
<dbReference type="InterPro" id="IPR010730">
    <property type="entry name" value="HET"/>
</dbReference>
<protein>
    <recommendedName>
        <fullName evidence="1">Heterokaryon incompatibility domain-containing protein</fullName>
    </recommendedName>
</protein>
<evidence type="ECO:0000313" key="2">
    <source>
        <dbReference type="EMBL" id="KAL1592501.1"/>
    </source>
</evidence>
<dbReference type="PANTHER" id="PTHR24148:SF73">
    <property type="entry name" value="HET DOMAIN PROTEIN (AFU_ORTHOLOGUE AFUA_8G01020)"/>
    <property type="match status" value="1"/>
</dbReference>
<gene>
    <name evidence="2" type="ORF">SLS59_009734</name>
</gene>
<reference evidence="2 3" key="1">
    <citation type="submission" date="2024-02" db="EMBL/GenBank/DDBJ databases">
        <title>De novo assembly and annotation of 12 fungi associated with fruit tree decline syndrome in Ontario, Canada.</title>
        <authorList>
            <person name="Sulman M."/>
            <person name="Ellouze W."/>
            <person name="Ilyukhin E."/>
        </authorList>
    </citation>
    <scope>NUCLEOTIDE SEQUENCE [LARGE SCALE GENOMIC DNA]</scope>
    <source>
        <strain evidence="2 3">M97-236</strain>
    </source>
</reference>
<proteinExistence type="predicted"/>
<keyword evidence="3" id="KW-1185">Reference proteome</keyword>